<dbReference type="EnsemblMetazoa" id="AMEC011533-RA">
    <property type="protein sequence ID" value="AMEC011533-PA"/>
    <property type="gene ID" value="AMEC011533"/>
</dbReference>
<keyword evidence="2" id="KW-1185">Reference proteome</keyword>
<accession>A0A182U079</accession>
<reference evidence="1" key="2">
    <citation type="submission" date="2020-05" db="UniProtKB">
        <authorList>
            <consortium name="EnsemblMetazoa"/>
        </authorList>
    </citation>
    <scope>IDENTIFICATION</scope>
    <source>
        <strain evidence="1">CM1001059</strain>
    </source>
</reference>
<evidence type="ECO:0000313" key="1">
    <source>
        <dbReference type="EnsemblMetazoa" id="AMEC011533-PA"/>
    </source>
</evidence>
<proteinExistence type="predicted"/>
<dbReference type="Proteomes" id="UP000075902">
    <property type="component" value="Unassembled WGS sequence"/>
</dbReference>
<protein>
    <submittedName>
        <fullName evidence="1">Uncharacterized protein</fullName>
    </submittedName>
</protein>
<evidence type="ECO:0000313" key="2">
    <source>
        <dbReference type="Proteomes" id="UP000075902"/>
    </source>
</evidence>
<sequence>MIWGDRERALLPSLPPVSPNATPSSVCRWSEMFLYVSDFLSFTNEVSKLNTFSGILLLSSEGVKHSCSAVSNDLVGGGGGGGGGGDGSVAVMVVPEVPPIDRVPVHLYRYRLGRFAIVTGPLQYALAHQPKCTLAQHVVQLDVLHLDLQLVVDRGNQVGRERVAGGKQILHLLGRRLKLCARIDRCLLLQFLYKGLYE</sequence>
<organism evidence="1 2">
    <name type="scientific">Anopheles melas</name>
    <dbReference type="NCBI Taxonomy" id="34690"/>
    <lineage>
        <taxon>Eukaryota</taxon>
        <taxon>Metazoa</taxon>
        <taxon>Ecdysozoa</taxon>
        <taxon>Arthropoda</taxon>
        <taxon>Hexapoda</taxon>
        <taxon>Insecta</taxon>
        <taxon>Pterygota</taxon>
        <taxon>Neoptera</taxon>
        <taxon>Endopterygota</taxon>
        <taxon>Diptera</taxon>
        <taxon>Nematocera</taxon>
        <taxon>Culicoidea</taxon>
        <taxon>Culicidae</taxon>
        <taxon>Anophelinae</taxon>
        <taxon>Anopheles</taxon>
    </lineage>
</organism>
<reference evidence="2" key="1">
    <citation type="submission" date="2014-01" db="EMBL/GenBank/DDBJ databases">
        <title>The Genome Sequence of Anopheles melas CM1001059_A (V2).</title>
        <authorList>
            <consortium name="The Broad Institute Genomics Platform"/>
            <person name="Neafsey D.E."/>
            <person name="Besansky N."/>
            <person name="Howell P."/>
            <person name="Walton C."/>
            <person name="Young S.K."/>
            <person name="Zeng Q."/>
            <person name="Gargeya S."/>
            <person name="Fitzgerald M."/>
            <person name="Haas B."/>
            <person name="Abouelleil A."/>
            <person name="Allen A.W."/>
            <person name="Alvarado L."/>
            <person name="Arachchi H.M."/>
            <person name="Berlin A.M."/>
            <person name="Chapman S.B."/>
            <person name="Gainer-Dewar J."/>
            <person name="Goldberg J."/>
            <person name="Griggs A."/>
            <person name="Gujja S."/>
            <person name="Hansen M."/>
            <person name="Howarth C."/>
            <person name="Imamovic A."/>
            <person name="Ireland A."/>
            <person name="Larimer J."/>
            <person name="McCowan C."/>
            <person name="Murphy C."/>
            <person name="Pearson M."/>
            <person name="Poon T.W."/>
            <person name="Priest M."/>
            <person name="Roberts A."/>
            <person name="Saif S."/>
            <person name="Shea T."/>
            <person name="Sisk P."/>
            <person name="Sykes S."/>
            <person name="Wortman J."/>
            <person name="Nusbaum C."/>
            <person name="Birren B."/>
        </authorList>
    </citation>
    <scope>NUCLEOTIDE SEQUENCE [LARGE SCALE GENOMIC DNA]</scope>
    <source>
        <strain evidence="2">CM1001059</strain>
    </source>
</reference>
<name>A0A182U079_9DIPT</name>
<dbReference type="VEuPathDB" id="VectorBase:AMEC011533"/>
<dbReference type="AlphaFoldDB" id="A0A182U079"/>